<proteinExistence type="predicted"/>
<dbReference type="Pfam" id="PF19457">
    <property type="entry name" value="DUF5994"/>
    <property type="match status" value="1"/>
</dbReference>
<dbReference type="Proteomes" id="UP001602245">
    <property type="component" value="Unassembled WGS sequence"/>
</dbReference>
<accession>A0ABW6WBE6</accession>
<comment type="caution">
    <text evidence="1">The sequence shown here is derived from an EMBL/GenBank/DDBJ whole genome shotgun (WGS) entry which is preliminary data.</text>
</comment>
<dbReference type="InterPro" id="IPR046036">
    <property type="entry name" value="DUF5994"/>
</dbReference>
<evidence type="ECO:0000313" key="2">
    <source>
        <dbReference type="Proteomes" id="UP001602245"/>
    </source>
</evidence>
<dbReference type="RefSeq" id="WP_020518300.1">
    <property type="nucleotide sequence ID" value="NZ_JBIAZU010000002.1"/>
</dbReference>
<evidence type="ECO:0000313" key="1">
    <source>
        <dbReference type="EMBL" id="MFF5289635.1"/>
    </source>
</evidence>
<keyword evidence="2" id="KW-1185">Reference proteome</keyword>
<name>A0ABW6WBE6_9ACTN</name>
<reference evidence="1 2" key="1">
    <citation type="submission" date="2024-10" db="EMBL/GenBank/DDBJ databases">
        <title>The Natural Products Discovery Center: Release of the First 8490 Sequenced Strains for Exploring Actinobacteria Biosynthetic Diversity.</title>
        <authorList>
            <person name="Kalkreuter E."/>
            <person name="Kautsar S.A."/>
            <person name="Yang D."/>
            <person name="Bader C.D."/>
            <person name="Teijaro C.N."/>
            <person name="Fluegel L."/>
            <person name="Davis C.M."/>
            <person name="Simpson J.R."/>
            <person name="Lauterbach L."/>
            <person name="Steele A.D."/>
            <person name="Gui C."/>
            <person name="Meng S."/>
            <person name="Li G."/>
            <person name="Viehrig K."/>
            <person name="Ye F."/>
            <person name="Su P."/>
            <person name="Kiefer A.F."/>
            <person name="Nichols A."/>
            <person name="Cepeda A.J."/>
            <person name="Yan W."/>
            <person name="Fan B."/>
            <person name="Jiang Y."/>
            <person name="Adhikari A."/>
            <person name="Zheng C.-J."/>
            <person name="Schuster L."/>
            <person name="Cowan T.M."/>
            <person name="Smanski M.J."/>
            <person name="Chevrette M.G."/>
            <person name="De Carvalho L.P.S."/>
            <person name="Shen B."/>
        </authorList>
    </citation>
    <scope>NUCLEOTIDE SEQUENCE [LARGE SCALE GENOMIC DNA]</scope>
    <source>
        <strain evidence="1 2">NPDC000087</strain>
    </source>
</reference>
<dbReference type="EMBL" id="JBIAZU010000002">
    <property type="protein sequence ID" value="MFF5289635.1"/>
    <property type="molecule type" value="Genomic_DNA"/>
</dbReference>
<protein>
    <submittedName>
        <fullName evidence="1">DUF5994 family protein</fullName>
    </submittedName>
</protein>
<organism evidence="1 2">
    <name type="scientific">Paractinoplanes globisporus</name>
    <dbReference type="NCBI Taxonomy" id="113565"/>
    <lineage>
        <taxon>Bacteria</taxon>
        <taxon>Bacillati</taxon>
        <taxon>Actinomycetota</taxon>
        <taxon>Actinomycetes</taxon>
        <taxon>Micromonosporales</taxon>
        <taxon>Micromonosporaceae</taxon>
        <taxon>Paractinoplanes</taxon>
    </lineage>
</organism>
<sequence>MARLKYPSDSAHFDPPRVRLEPVRDHHLLLDGSWWPDSGDLDVELHALLPILDRVRGPVTRLLLSAVGWTTRPHQVVDVDRTVSVGYLSDQPPSMMTVLCADGGTFMMRVIPCGPAPERLS</sequence>
<gene>
    <name evidence="1" type="ORF">ACFY35_09360</name>
</gene>